<keyword evidence="4 6" id="KW-1133">Transmembrane helix</keyword>
<feature type="transmembrane region" description="Helical" evidence="6">
    <location>
        <begin position="201"/>
        <end position="223"/>
    </location>
</feature>
<dbReference type="InterPro" id="IPR036259">
    <property type="entry name" value="MFS_trans_sf"/>
</dbReference>
<dbReference type="GO" id="GO:0016020">
    <property type="term" value="C:membrane"/>
    <property type="evidence" value="ECO:0007669"/>
    <property type="project" value="UniProtKB-SubCell"/>
</dbReference>
<feature type="transmembrane region" description="Helical" evidence="6">
    <location>
        <begin position="334"/>
        <end position="356"/>
    </location>
</feature>
<evidence type="ECO:0000256" key="1">
    <source>
        <dbReference type="ARBA" id="ARBA00004141"/>
    </source>
</evidence>
<evidence type="ECO:0000313" key="9">
    <source>
        <dbReference type="Proteomes" id="UP000053815"/>
    </source>
</evidence>
<feature type="transmembrane region" description="Helical" evidence="6">
    <location>
        <begin position="426"/>
        <end position="447"/>
    </location>
</feature>
<name>A0A0C9MFM1_9FUNG</name>
<feature type="transmembrane region" description="Helical" evidence="6">
    <location>
        <begin position="41"/>
        <end position="66"/>
    </location>
</feature>
<sequence>MVDEKKPSSFVSKDEFQTQEQVPFEKTEAEVKFVSKMNRHFIPFVCVILFLQFIDKGTLSIVALIPEFFEDVGIDRDQYAWCNSIFYLGYLCMQLPNNFMMQKLPISKYIGVMLVVWGAVLFCMCFAHSFSQLAGLRFLLGFFEATTYPAVFLLIATMYRRSEQVVWFGIMFVSNSVATIIGNSAAVGILRMPTIGFFSPWKWAMIIYGSATMAAGFVVFFFMPDRSDSRWFKVTEEEKQIIEDRARDNAVVPNRKIKMNQIWEALKEPRLYCYCLISMFVNFQNGALTSFNTIIISDLGFNSTDSILLTMPYAGAIITMIFISTWLSKKYDETIYVAMGACVISIIGLTMLAAIPSGGVKLMGIYLSGGCTPSYVLLQASISSNVSGYTKKIFYTAGNLVFYTIGNFVGPLLLRDKEAPRYLSGMGVYIAANVLTILLFAYVRLVYVKTNKQRHLDKNVNIAALPEDLEDMTDKENENFVYRT</sequence>
<dbReference type="Gene3D" id="1.20.1250.20">
    <property type="entry name" value="MFS general substrate transporter like domains"/>
    <property type="match status" value="2"/>
</dbReference>
<dbReference type="GO" id="GO:0022857">
    <property type="term" value="F:transmembrane transporter activity"/>
    <property type="evidence" value="ECO:0007669"/>
    <property type="project" value="InterPro"/>
</dbReference>
<protein>
    <submittedName>
        <fullName evidence="8">Allantoate permease</fullName>
    </submittedName>
</protein>
<feature type="transmembrane region" description="Helical" evidence="6">
    <location>
        <begin position="362"/>
        <end position="381"/>
    </location>
</feature>
<dbReference type="Proteomes" id="UP000053815">
    <property type="component" value="Unassembled WGS sequence"/>
</dbReference>
<keyword evidence="3 6" id="KW-0812">Transmembrane</keyword>
<dbReference type="InterPro" id="IPR011701">
    <property type="entry name" value="MFS"/>
</dbReference>
<dbReference type="EMBL" id="DF836561">
    <property type="protein sequence ID" value="GAN09526.1"/>
    <property type="molecule type" value="Genomic_DNA"/>
</dbReference>
<evidence type="ECO:0000256" key="6">
    <source>
        <dbReference type="SAM" id="Phobius"/>
    </source>
</evidence>
<dbReference type="InterPro" id="IPR020846">
    <property type="entry name" value="MFS_dom"/>
</dbReference>
<feature type="transmembrane region" description="Helical" evidence="6">
    <location>
        <begin position="271"/>
        <end position="295"/>
    </location>
</feature>
<keyword evidence="2" id="KW-0813">Transport</keyword>
<dbReference type="Pfam" id="PF07690">
    <property type="entry name" value="MFS_1"/>
    <property type="match status" value="1"/>
</dbReference>
<evidence type="ECO:0000259" key="7">
    <source>
        <dbReference type="PROSITE" id="PS50850"/>
    </source>
</evidence>
<comment type="subcellular location">
    <subcellularLocation>
        <location evidence="1">Membrane</location>
        <topology evidence="1">Multi-pass membrane protein</topology>
    </subcellularLocation>
</comment>
<dbReference type="AlphaFoldDB" id="A0A0C9MFM1"/>
<accession>A0A0C9MFM1</accession>
<feature type="transmembrane region" description="Helical" evidence="6">
    <location>
        <begin position="166"/>
        <end position="189"/>
    </location>
</feature>
<feature type="transmembrane region" description="Helical" evidence="6">
    <location>
        <begin position="109"/>
        <end position="130"/>
    </location>
</feature>
<dbReference type="SUPFAM" id="SSF103473">
    <property type="entry name" value="MFS general substrate transporter"/>
    <property type="match status" value="1"/>
</dbReference>
<keyword evidence="9" id="KW-1185">Reference proteome</keyword>
<evidence type="ECO:0000256" key="3">
    <source>
        <dbReference type="ARBA" id="ARBA00022692"/>
    </source>
</evidence>
<dbReference type="PANTHER" id="PTHR43791:SF63">
    <property type="entry name" value="HIGH AFFINITY CYSTEINE TRANSPORTER"/>
    <property type="match status" value="1"/>
</dbReference>
<feature type="domain" description="Major facilitator superfamily (MFS) profile" evidence="7">
    <location>
        <begin position="41"/>
        <end position="451"/>
    </location>
</feature>
<feature type="transmembrane region" description="Helical" evidence="6">
    <location>
        <begin position="393"/>
        <end position="414"/>
    </location>
</feature>
<feature type="transmembrane region" description="Helical" evidence="6">
    <location>
        <begin position="307"/>
        <end position="327"/>
    </location>
</feature>
<dbReference type="PANTHER" id="PTHR43791">
    <property type="entry name" value="PERMEASE-RELATED"/>
    <property type="match status" value="1"/>
</dbReference>
<organism evidence="8">
    <name type="scientific">Mucor ambiguus</name>
    <dbReference type="NCBI Taxonomy" id="91626"/>
    <lineage>
        <taxon>Eukaryota</taxon>
        <taxon>Fungi</taxon>
        <taxon>Fungi incertae sedis</taxon>
        <taxon>Mucoromycota</taxon>
        <taxon>Mucoromycotina</taxon>
        <taxon>Mucoromycetes</taxon>
        <taxon>Mucorales</taxon>
        <taxon>Mucorineae</taxon>
        <taxon>Mucoraceae</taxon>
        <taxon>Mucor</taxon>
    </lineage>
</organism>
<feature type="transmembrane region" description="Helical" evidence="6">
    <location>
        <begin position="136"/>
        <end position="159"/>
    </location>
</feature>
<keyword evidence="5 6" id="KW-0472">Membrane</keyword>
<evidence type="ECO:0000256" key="2">
    <source>
        <dbReference type="ARBA" id="ARBA00022448"/>
    </source>
</evidence>
<evidence type="ECO:0000256" key="5">
    <source>
        <dbReference type="ARBA" id="ARBA00023136"/>
    </source>
</evidence>
<evidence type="ECO:0000256" key="4">
    <source>
        <dbReference type="ARBA" id="ARBA00022989"/>
    </source>
</evidence>
<proteinExistence type="predicted"/>
<dbReference type="OrthoDB" id="6730379at2759"/>
<gene>
    <name evidence="8" type="ORF">MAM1_0272d09056</name>
</gene>
<feature type="transmembrane region" description="Helical" evidence="6">
    <location>
        <begin position="78"/>
        <end position="97"/>
    </location>
</feature>
<reference evidence="8" key="1">
    <citation type="submission" date="2014-09" db="EMBL/GenBank/DDBJ databases">
        <title>Draft genome sequence of an oleaginous Mucoromycotina fungus Mucor ambiguus NBRC6742.</title>
        <authorList>
            <person name="Takeda I."/>
            <person name="Yamane N."/>
            <person name="Morita T."/>
            <person name="Tamano K."/>
            <person name="Machida M."/>
            <person name="Baker S."/>
            <person name="Koike H."/>
        </authorList>
    </citation>
    <scope>NUCLEOTIDE SEQUENCE</scope>
    <source>
        <strain evidence="8">NBRC 6742</strain>
    </source>
</reference>
<evidence type="ECO:0000313" key="8">
    <source>
        <dbReference type="EMBL" id="GAN09526.1"/>
    </source>
</evidence>
<dbReference type="STRING" id="91626.A0A0C9MFM1"/>
<dbReference type="PROSITE" id="PS50850">
    <property type="entry name" value="MFS"/>
    <property type="match status" value="1"/>
</dbReference>